<organism evidence="2 3">
    <name type="scientific">Streptomyces pulveraceus</name>
    <dbReference type="NCBI Taxonomy" id="68258"/>
    <lineage>
        <taxon>Bacteria</taxon>
        <taxon>Bacillati</taxon>
        <taxon>Actinomycetota</taxon>
        <taxon>Actinomycetes</taxon>
        <taxon>Kitasatosporales</taxon>
        <taxon>Streptomycetaceae</taxon>
        <taxon>Streptomyces</taxon>
    </lineage>
</organism>
<keyword evidence="1" id="KW-1133">Transmembrane helix</keyword>
<keyword evidence="1" id="KW-0472">Membrane</keyword>
<dbReference type="EMBL" id="JBHSPU010000042">
    <property type="protein sequence ID" value="MFC5918614.1"/>
    <property type="molecule type" value="Genomic_DNA"/>
</dbReference>
<proteinExistence type="predicted"/>
<dbReference type="Proteomes" id="UP001596200">
    <property type="component" value="Unassembled WGS sequence"/>
</dbReference>
<sequence length="249" mass="25980">MGIFVLMVMAPFVAVAGAVLGALLTVGLVMPLLAVAGWLGRRLSGREAWWWVPALAAAGTALPFLATAVRGGTGLLAGLGGWLAVTAALTATTLVARRLLLPDRPRLSGGTMLGRVALYGTLAVVTTCTLAAIGLYAGVGYEPPQLSAERIAGAWSDGKGGTLILATDGKATATRVETFDFDSAVHKCTGTGTWGYGQGAGPWSQEVDVSIDDCSMDTWHVFGTPERPKLFVYVGDPDSWDLYILQPSR</sequence>
<dbReference type="RefSeq" id="WP_344516788.1">
    <property type="nucleotide sequence ID" value="NZ_BAAATU010000043.1"/>
</dbReference>
<evidence type="ECO:0000313" key="2">
    <source>
        <dbReference type="EMBL" id="MFC5918614.1"/>
    </source>
</evidence>
<keyword evidence="1" id="KW-0812">Transmembrane</keyword>
<evidence type="ECO:0000313" key="3">
    <source>
        <dbReference type="Proteomes" id="UP001596200"/>
    </source>
</evidence>
<keyword evidence="3" id="KW-1185">Reference proteome</keyword>
<feature type="transmembrane region" description="Helical" evidence="1">
    <location>
        <begin position="116"/>
        <end position="139"/>
    </location>
</feature>
<accession>A0ABW1GUV5</accession>
<feature type="transmembrane region" description="Helical" evidence="1">
    <location>
        <begin position="75"/>
        <end position="96"/>
    </location>
</feature>
<comment type="caution">
    <text evidence="2">The sequence shown here is derived from an EMBL/GenBank/DDBJ whole genome shotgun (WGS) entry which is preliminary data.</text>
</comment>
<reference evidence="3" key="1">
    <citation type="journal article" date="2019" name="Int. J. Syst. Evol. Microbiol.">
        <title>The Global Catalogue of Microorganisms (GCM) 10K type strain sequencing project: providing services to taxonomists for standard genome sequencing and annotation.</title>
        <authorList>
            <consortium name="The Broad Institute Genomics Platform"/>
            <consortium name="The Broad Institute Genome Sequencing Center for Infectious Disease"/>
            <person name="Wu L."/>
            <person name="Ma J."/>
        </authorList>
    </citation>
    <scope>NUCLEOTIDE SEQUENCE [LARGE SCALE GENOMIC DNA]</scope>
    <source>
        <strain evidence="3">JCM 4147</strain>
    </source>
</reference>
<name>A0ABW1GUV5_9ACTN</name>
<feature type="transmembrane region" description="Helical" evidence="1">
    <location>
        <begin position="48"/>
        <end position="69"/>
    </location>
</feature>
<protein>
    <submittedName>
        <fullName evidence="2">Uncharacterized protein</fullName>
    </submittedName>
</protein>
<gene>
    <name evidence="2" type="ORF">ACFP1B_35065</name>
</gene>
<evidence type="ECO:0000256" key="1">
    <source>
        <dbReference type="SAM" id="Phobius"/>
    </source>
</evidence>
<feature type="transmembrane region" description="Helical" evidence="1">
    <location>
        <begin position="12"/>
        <end position="36"/>
    </location>
</feature>